<feature type="compositionally biased region" description="Basic and acidic residues" evidence="1">
    <location>
        <begin position="47"/>
        <end position="69"/>
    </location>
</feature>
<dbReference type="InParanoid" id="A0A0H2RCC7"/>
<evidence type="ECO:0000313" key="2">
    <source>
        <dbReference type="EMBL" id="KLO09439.1"/>
    </source>
</evidence>
<organism evidence="2 3">
    <name type="scientific">Schizopora paradoxa</name>
    <dbReference type="NCBI Taxonomy" id="27342"/>
    <lineage>
        <taxon>Eukaryota</taxon>
        <taxon>Fungi</taxon>
        <taxon>Dikarya</taxon>
        <taxon>Basidiomycota</taxon>
        <taxon>Agaricomycotina</taxon>
        <taxon>Agaricomycetes</taxon>
        <taxon>Hymenochaetales</taxon>
        <taxon>Schizoporaceae</taxon>
        <taxon>Schizopora</taxon>
    </lineage>
</organism>
<dbReference type="Proteomes" id="UP000053477">
    <property type="component" value="Unassembled WGS sequence"/>
</dbReference>
<name>A0A0H2RCC7_9AGAM</name>
<feature type="compositionally biased region" description="Basic residues" evidence="1">
    <location>
        <begin position="10"/>
        <end position="19"/>
    </location>
</feature>
<accession>A0A0H2RCC7</accession>
<dbReference type="AlphaFoldDB" id="A0A0H2RCC7"/>
<gene>
    <name evidence="2" type="ORF">SCHPADRAFT_907772</name>
</gene>
<reference evidence="2 3" key="1">
    <citation type="submission" date="2015-04" db="EMBL/GenBank/DDBJ databases">
        <title>Complete genome sequence of Schizopora paradoxa KUC8140, a cosmopolitan wood degrader in East Asia.</title>
        <authorList>
            <consortium name="DOE Joint Genome Institute"/>
            <person name="Min B."/>
            <person name="Park H."/>
            <person name="Jang Y."/>
            <person name="Kim J.-J."/>
            <person name="Kim K.H."/>
            <person name="Pangilinan J."/>
            <person name="Lipzen A."/>
            <person name="Riley R."/>
            <person name="Grigoriev I.V."/>
            <person name="Spatafora J.W."/>
            <person name="Choi I.-G."/>
        </authorList>
    </citation>
    <scope>NUCLEOTIDE SEQUENCE [LARGE SCALE GENOMIC DNA]</scope>
    <source>
        <strain evidence="2 3">KUC8140</strain>
    </source>
</reference>
<feature type="region of interest" description="Disordered" evidence="1">
    <location>
        <begin position="1"/>
        <end position="82"/>
    </location>
</feature>
<evidence type="ECO:0000313" key="3">
    <source>
        <dbReference type="Proteomes" id="UP000053477"/>
    </source>
</evidence>
<sequence length="232" mass="26512">MEKDWPNHSRVCRRRHARAQSKSEPHEVGTPAKHVVKPRAASTNTLVEEKKTEPTKLKSFRPTDEESNRKPTPLPPTPPLDLNRFVPGTNYAIDALFLPAKLEVPRVVQVECQDVVDMHGLSVHIEEKDFKRYIGEPPYSCRVLDNRGDVSFIFIFPRVKPALAGGLPVNRSIESLIDPAVRNRQSQKWRVGNTLVIVKPTLEMNGVVYRFGKDTEEKIRRSINSKLDDWFD</sequence>
<evidence type="ECO:0000256" key="1">
    <source>
        <dbReference type="SAM" id="MobiDB-lite"/>
    </source>
</evidence>
<dbReference type="EMBL" id="KQ086056">
    <property type="protein sequence ID" value="KLO09439.1"/>
    <property type="molecule type" value="Genomic_DNA"/>
</dbReference>
<protein>
    <submittedName>
        <fullName evidence="2">Uncharacterized protein</fullName>
    </submittedName>
</protein>
<keyword evidence="3" id="KW-1185">Reference proteome</keyword>
<proteinExistence type="predicted"/>